<feature type="domain" description="Rad50/SbcC-type AAA" evidence="5">
    <location>
        <begin position="45"/>
        <end position="249"/>
    </location>
</feature>
<comment type="similarity">
    <text evidence="1">Belongs to the SMC family. SMC5 subfamily.</text>
</comment>
<dbReference type="GO" id="GO:0003697">
    <property type="term" value="F:single-stranded DNA binding"/>
    <property type="evidence" value="ECO:0007669"/>
    <property type="project" value="TreeGrafter"/>
</dbReference>
<gene>
    <name evidence="6" type="ORF">Cboi02_000228800</name>
</gene>
<dbReference type="SUPFAM" id="SSF52540">
    <property type="entry name" value="P-loop containing nucleoside triphosphate hydrolases"/>
    <property type="match status" value="1"/>
</dbReference>
<sequence length="1114" mass="130027">MAKVIHKDLADYLPEAGSHPASNKRQKTSKYRADLDDFAIGSIIRVKLVNFMSCSLTEFHFGPKMNLIIGPNGSGKSTFVCAVCIGLGGKLEYLGKASMITDQFIKTGEDKAVIEIELKWEDNKVINIKRVLNTGKRSTWLINNANVNEKQIKNLLKKLNIQLDNLCQFLPQDRVSKFPSLKPDQLLMEIERSYGDGELLDQHLKLNDLYSKKQNLIKNYELLTEELADLNSKQEELNENIVKFKKYQKNIDYLNSLNKILPLAKLSDKKIKLNELKKKLIKNKNFFKKIDSKIELLNNNLDSVNQEITEITGELNSNNKLFKKLEDTIDNLKTNEFKQLNKSIEQLKINFLNIENNLKNEIEKLNNLKIENEKIKKNYKSINLKSNEEIESLQNQRSEYHEEFLNLMDPIAELKSNRDELQKNIVRIDTRIKEYNRKLISTDKIDLIDPKRFKNLIDAVRYLRKNSDRLNLEGKYFEPPILSINVKDKRFNRAFEKLVKNMDHLAFTAVDDQSFKKLSKILYDDLKLNVSIRTISTRKTYEEVVNMQTISRSKIEELGFNGFIIDYIEGPKPVIQMLCENNMIQSIPITLLEFNDTKKDQIKELIEKNELNLTKYISNENIYSFNKSNFGKRQIITNIQSIPNISHFYDNDKGLTQEQKNGIKNEINNNNDFLQNDKIKLNEIISEIKQIEIKSKDLKNKHNEIDEVLKLQREKQKQIDKLNERLNNNKIQIKKCMNEIKKLDNLNNNKDNEVIDILSNINKNYEIKFFKVYKKLVNKIDELKAVKFKIIKLNLSKFEKTNKSNIISNLKNEIINIKDKYKEDSEKIENEYKTFKISYNNDLKEYKELIDNKFEEEEKNELNILSKKLRDDDKLNEEFIVNEKLKIESKLKLIRNNNSNINFNSINLLKENNEKINNLNINLPRIKTEIDGISGDIDLILNQDYKPKLDDIIEKISNDFAKNLSILASGGKIQLNTEDENFANWGLEILVKFRDDSNLTILNSSQQSGGEKSVTTAIFLNSLQGLTNTPFRIVDEINQGMDARNERLIHKLIVEKLSNGKDSSQYFLITPKLLTDLYYDDHMKIHCILAGKWTPEYKDNSNFLQFGITDKYIQ</sequence>
<dbReference type="InterPro" id="IPR027417">
    <property type="entry name" value="P-loop_NTPase"/>
</dbReference>
<evidence type="ECO:0000256" key="2">
    <source>
        <dbReference type="ARBA" id="ARBA00018687"/>
    </source>
</evidence>
<protein>
    <recommendedName>
        <fullName evidence="2">Structural maintenance of chromosomes protein 5</fullName>
    </recommendedName>
</protein>
<evidence type="ECO:0000313" key="7">
    <source>
        <dbReference type="Proteomes" id="UP001165120"/>
    </source>
</evidence>
<dbReference type="GO" id="GO:0000724">
    <property type="term" value="P:double-strand break repair via homologous recombination"/>
    <property type="evidence" value="ECO:0007669"/>
    <property type="project" value="TreeGrafter"/>
</dbReference>
<dbReference type="Gene3D" id="3.40.50.300">
    <property type="entry name" value="P-loop containing nucleotide triphosphate hydrolases"/>
    <property type="match status" value="2"/>
</dbReference>
<dbReference type="Pfam" id="PF13476">
    <property type="entry name" value="AAA_23"/>
    <property type="match status" value="1"/>
</dbReference>
<organism evidence="6 7">
    <name type="scientific">Candida boidinii</name>
    <name type="common">Yeast</name>
    <dbReference type="NCBI Taxonomy" id="5477"/>
    <lineage>
        <taxon>Eukaryota</taxon>
        <taxon>Fungi</taxon>
        <taxon>Dikarya</taxon>
        <taxon>Ascomycota</taxon>
        <taxon>Saccharomycotina</taxon>
        <taxon>Pichiomycetes</taxon>
        <taxon>Pichiales</taxon>
        <taxon>Pichiaceae</taxon>
        <taxon>Ogataea</taxon>
        <taxon>Ogataea/Candida clade</taxon>
    </lineage>
</organism>
<keyword evidence="7" id="KW-1185">Reference proteome</keyword>
<evidence type="ECO:0000256" key="4">
    <source>
        <dbReference type="SAM" id="Coils"/>
    </source>
</evidence>
<dbReference type="AlphaFoldDB" id="A0A9W6SZ63"/>
<name>A0A9W6SZ63_CANBO</name>
<dbReference type="GO" id="GO:0030915">
    <property type="term" value="C:Smc5-Smc6 complex"/>
    <property type="evidence" value="ECO:0007669"/>
    <property type="project" value="TreeGrafter"/>
</dbReference>
<evidence type="ECO:0000256" key="3">
    <source>
        <dbReference type="ARBA" id="ARBA00023054"/>
    </source>
</evidence>
<feature type="coiled-coil region" evidence="4">
    <location>
        <begin position="206"/>
        <end position="438"/>
    </location>
</feature>
<evidence type="ECO:0000259" key="5">
    <source>
        <dbReference type="Pfam" id="PF13476"/>
    </source>
</evidence>
<dbReference type="GO" id="GO:0016887">
    <property type="term" value="F:ATP hydrolysis activity"/>
    <property type="evidence" value="ECO:0007669"/>
    <property type="project" value="InterPro"/>
</dbReference>
<dbReference type="PANTHER" id="PTHR45916:SF1">
    <property type="entry name" value="STRUCTURAL MAINTENANCE OF CHROMOSOMES PROTEIN 5"/>
    <property type="match status" value="1"/>
</dbReference>
<proteinExistence type="inferred from homology"/>
<feature type="coiled-coil region" evidence="4">
    <location>
        <begin position="807"/>
        <end position="872"/>
    </location>
</feature>
<accession>A0A9W6SZ63</accession>
<evidence type="ECO:0000313" key="6">
    <source>
        <dbReference type="EMBL" id="GME69401.1"/>
    </source>
</evidence>
<comment type="caution">
    <text evidence="6">The sequence shown here is derived from an EMBL/GenBank/DDBJ whole genome shotgun (WGS) entry which is preliminary data.</text>
</comment>
<dbReference type="InterPro" id="IPR038729">
    <property type="entry name" value="Rad50/SbcC_AAA"/>
</dbReference>
<dbReference type="PANTHER" id="PTHR45916">
    <property type="entry name" value="STRUCTURAL MAINTENANCE OF CHROMOSOMES PROTEIN 5"/>
    <property type="match status" value="1"/>
</dbReference>
<reference evidence="6" key="1">
    <citation type="submission" date="2023-04" db="EMBL/GenBank/DDBJ databases">
        <title>Candida boidinii NBRC 10035.</title>
        <authorList>
            <person name="Ichikawa N."/>
            <person name="Sato H."/>
            <person name="Tonouchi N."/>
        </authorList>
    </citation>
    <scope>NUCLEOTIDE SEQUENCE</scope>
    <source>
        <strain evidence="6">NBRC 10035</strain>
    </source>
</reference>
<feature type="coiled-coil region" evidence="4">
    <location>
        <begin position="664"/>
        <end position="753"/>
    </location>
</feature>
<dbReference type="Proteomes" id="UP001165120">
    <property type="component" value="Unassembled WGS sequence"/>
</dbReference>
<dbReference type="GO" id="GO:0005634">
    <property type="term" value="C:nucleus"/>
    <property type="evidence" value="ECO:0007669"/>
    <property type="project" value="TreeGrafter"/>
</dbReference>
<dbReference type="Gene3D" id="1.10.287.1490">
    <property type="match status" value="1"/>
</dbReference>
<evidence type="ECO:0000256" key="1">
    <source>
        <dbReference type="ARBA" id="ARBA00010171"/>
    </source>
</evidence>
<dbReference type="EMBL" id="BSXN01000666">
    <property type="protein sequence ID" value="GME69401.1"/>
    <property type="molecule type" value="Genomic_DNA"/>
</dbReference>
<keyword evidence="3 4" id="KW-0175">Coiled coil</keyword>